<keyword evidence="1" id="KW-1133">Transmembrane helix</keyword>
<dbReference type="EMBL" id="FZOJ01000008">
    <property type="protein sequence ID" value="SNS36534.1"/>
    <property type="molecule type" value="Genomic_DNA"/>
</dbReference>
<dbReference type="Proteomes" id="UP000198304">
    <property type="component" value="Unassembled WGS sequence"/>
</dbReference>
<keyword evidence="3" id="KW-1185">Reference proteome</keyword>
<evidence type="ECO:0000256" key="1">
    <source>
        <dbReference type="SAM" id="Phobius"/>
    </source>
</evidence>
<reference evidence="2 3" key="1">
    <citation type="submission" date="2017-06" db="EMBL/GenBank/DDBJ databases">
        <authorList>
            <person name="Kim H.J."/>
            <person name="Triplett B.A."/>
        </authorList>
    </citation>
    <scope>NUCLEOTIDE SEQUENCE [LARGE SCALE GENOMIC DNA]</scope>
    <source>
        <strain evidence="2 3">SCA</strain>
    </source>
</reference>
<protein>
    <submittedName>
        <fullName evidence="2">Uncharacterized protein</fullName>
    </submittedName>
</protein>
<evidence type="ECO:0000313" key="2">
    <source>
        <dbReference type="EMBL" id="SNS36534.1"/>
    </source>
</evidence>
<keyword evidence="1" id="KW-0472">Membrane</keyword>
<proteinExistence type="predicted"/>
<feature type="transmembrane region" description="Helical" evidence="1">
    <location>
        <begin position="12"/>
        <end position="32"/>
    </location>
</feature>
<evidence type="ECO:0000313" key="3">
    <source>
        <dbReference type="Proteomes" id="UP000198304"/>
    </source>
</evidence>
<accession>A0A239DY11</accession>
<sequence length="106" mass="12380">MYIKKRKRYLKVKIYTIIIFMLMVLTFGFFYIDNKIMPTVQAIGELKAQEITTRAINESVSVVVKQDVKYEDLISIKEDAEGNITFMQANTMMTKVIKLLCNMQEL</sequence>
<name>A0A239DY11_9FIRM</name>
<organism evidence="2 3">
    <name type="scientific">Anaerovirgula multivorans</name>
    <dbReference type="NCBI Taxonomy" id="312168"/>
    <lineage>
        <taxon>Bacteria</taxon>
        <taxon>Bacillati</taxon>
        <taxon>Bacillota</taxon>
        <taxon>Clostridia</taxon>
        <taxon>Peptostreptococcales</taxon>
        <taxon>Natronincolaceae</taxon>
        <taxon>Anaerovirgula</taxon>
    </lineage>
</organism>
<gene>
    <name evidence="2" type="ORF">SAMN05446037_1008164</name>
</gene>
<dbReference type="AlphaFoldDB" id="A0A239DY11"/>
<dbReference type="RefSeq" id="WP_176431315.1">
    <property type="nucleotide sequence ID" value="NZ_FZOJ01000008.1"/>
</dbReference>
<keyword evidence="1" id="KW-0812">Transmembrane</keyword>